<evidence type="ECO:0000313" key="2">
    <source>
        <dbReference type="Proteomes" id="UP000245910"/>
    </source>
</evidence>
<dbReference type="EMBL" id="LN649229">
    <property type="protein sequence ID" value="CEI64544.1"/>
    <property type="molecule type" value="Genomic_DNA"/>
</dbReference>
<reference evidence="2" key="1">
    <citation type="submission" date="2014-10" db="EMBL/GenBank/DDBJ databases">
        <authorList>
            <person name="King R."/>
        </authorList>
    </citation>
    <scope>NUCLEOTIDE SEQUENCE [LARGE SCALE GENOMIC DNA]</scope>
    <source>
        <strain evidence="2">A3/5</strain>
    </source>
</reference>
<keyword evidence="2" id="KW-1185">Reference proteome</keyword>
<proteinExistence type="predicted"/>
<evidence type="ECO:0000313" key="1">
    <source>
        <dbReference type="EMBL" id="CEI64544.1"/>
    </source>
</evidence>
<organism evidence="1 2">
    <name type="scientific">Fusarium venenatum</name>
    <dbReference type="NCBI Taxonomy" id="56646"/>
    <lineage>
        <taxon>Eukaryota</taxon>
        <taxon>Fungi</taxon>
        <taxon>Dikarya</taxon>
        <taxon>Ascomycota</taxon>
        <taxon>Pezizomycotina</taxon>
        <taxon>Sordariomycetes</taxon>
        <taxon>Hypocreomycetidae</taxon>
        <taxon>Hypocreales</taxon>
        <taxon>Nectriaceae</taxon>
        <taxon>Fusarium</taxon>
    </lineage>
</organism>
<protein>
    <submittedName>
        <fullName evidence="1">Uncharacterized protein</fullName>
    </submittedName>
</protein>
<name>A0A2L2T1S3_9HYPO</name>
<accession>A0A2L2T1S3</accession>
<dbReference type="AlphaFoldDB" id="A0A2L2T1S3"/>
<dbReference type="Proteomes" id="UP000245910">
    <property type="component" value="Chromosome I"/>
</dbReference>
<sequence length="60" mass="6791">MLVSAYDGTFSTSDGLYHAIIIERPSADSDENIPRRVYTFHGVKKLVGLCLDEHHLLMKE</sequence>